<dbReference type="InterPro" id="IPR017853">
    <property type="entry name" value="GH"/>
</dbReference>
<keyword evidence="7" id="KW-1015">Disulfide bond</keyword>
<feature type="signal peptide" evidence="9">
    <location>
        <begin position="1"/>
        <end position="24"/>
    </location>
</feature>
<keyword evidence="5" id="KW-0325">Glycoprotein</keyword>
<gene>
    <name evidence="10" type="ORF">PCAMFM013_S006g000019</name>
</gene>
<dbReference type="SUPFAM" id="SSF51445">
    <property type="entry name" value="(Trans)glycosidases"/>
    <property type="match status" value="1"/>
</dbReference>
<dbReference type="Proteomes" id="UP000053732">
    <property type="component" value="Unassembled WGS sequence"/>
</dbReference>
<keyword evidence="6 7" id="KW-0326">Glycosidase</keyword>
<comment type="catalytic activity">
    <reaction evidence="1 7">
        <text>Hydrolysis of terminal, non-reducing alpha-D-galactose residues in alpha-D-galactosides, including galactose oligosaccharides, galactomannans and galactolipids.</text>
        <dbReference type="EC" id="3.2.1.22"/>
    </reaction>
</comment>
<evidence type="ECO:0000313" key="11">
    <source>
        <dbReference type="Proteomes" id="UP000053732"/>
    </source>
</evidence>
<evidence type="ECO:0000256" key="5">
    <source>
        <dbReference type="ARBA" id="ARBA00023180"/>
    </source>
</evidence>
<dbReference type="PANTHER" id="PTHR11452:SF91">
    <property type="entry name" value="ALPHA-GALACTOSIDASE A-RELATED"/>
    <property type="match status" value="1"/>
</dbReference>
<dbReference type="EMBL" id="HG793139">
    <property type="protein sequence ID" value="CRL21479.1"/>
    <property type="molecule type" value="Genomic_DNA"/>
</dbReference>
<keyword evidence="4 7" id="KW-0378">Hydrolase</keyword>
<evidence type="ECO:0000256" key="1">
    <source>
        <dbReference type="ARBA" id="ARBA00001255"/>
    </source>
</evidence>
<evidence type="ECO:0000256" key="2">
    <source>
        <dbReference type="ARBA" id="ARBA00009743"/>
    </source>
</evidence>
<dbReference type="GO" id="GO:0005975">
    <property type="term" value="P:carbohydrate metabolic process"/>
    <property type="evidence" value="ECO:0007669"/>
    <property type="project" value="InterPro"/>
</dbReference>
<evidence type="ECO:0000256" key="8">
    <source>
        <dbReference type="SAM" id="MobiDB-lite"/>
    </source>
</evidence>
<sequence length="158" mass="17740">MKSLSASWAAWSMAIFPAPPMVFSNWACFKCDLNGTFTEAAMAMLKRGLDIGYDRLTLDDCWMVHDCVEDGSLEWDTDKFPHGIPWLANYMKSNGLHLGIYQDPGLRIRRVGASLGGLRYQQPGYDNDPDFLIAGQPSLSWNKEKDPTLRSGLPSVRH</sequence>
<dbReference type="InterPro" id="IPR013785">
    <property type="entry name" value="Aldolase_TIM"/>
</dbReference>
<dbReference type="InterPro" id="IPR002241">
    <property type="entry name" value="Glyco_hydro_27"/>
</dbReference>
<feature type="chain" id="PRO_5005195054" description="Alpha-galactosidase" evidence="9">
    <location>
        <begin position="25"/>
        <end position="158"/>
    </location>
</feature>
<evidence type="ECO:0000256" key="6">
    <source>
        <dbReference type="ARBA" id="ARBA00023295"/>
    </source>
</evidence>
<evidence type="ECO:0000256" key="7">
    <source>
        <dbReference type="RuleBase" id="RU361168"/>
    </source>
</evidence>
<dbReference type="Pfam" id="PF16499">
    <property type="entry name" value="Melibiase_2"/>
    <property type="match status" value="1"/>
</dbReference>
<evidence type="ECO:0000256" key="3">
    <source>
        <dbReference type="ARBA" id="ARBA00012755"/>
    </source>
</evidence>
<feature type="region of interest" description="Disordered" evidence="8">
    <location>
        <begin position="137"/>
        <end position="158"/>
    </location>
</feature>
<evidence type="ECO:0000256" key="4">
    <source>
        <dbReference type="ARBA" id="ARBA00022801"/>
    </source>
</evidence>
<dbReference type="GO" id="GO:0004557">
    <property type="term" value="F:alpha-galactosidase activity"/>
    <property type="evidence" value="ECO:0007669"/>
    <property type="project" value="UniProtKB-EC"/>
</dbReference>
<name>A0A0G4P5C7_PENC3</name>
<organism evidence="10 11">
    <name type="scientific">Penicillium camemberti (strain FM 013)</name>
    <dbReference type="NCBI Taxonomy" id="1429867"/>
    <lineage>
        <taxon>Eukaryota</taxon>
        <taxon>Fungi</taxon>
        <taxon>Dikarya</taxon>
        <taxon>Ascomycota</taxon>
        <taxon>Pezizomycotina</taxon>
        <taxon>Eurotiomycetes</taxon>
        <taxon>Eurotiomycetidae</taxon>
        <taxon>Eurotiales</taxon>
        <taxon>Aspergillaceae</taxon>
        <taxon>Penicillium</taxon>
    </lineage>
</organism>
<accession>A0A0G4P5C7</accession>
<dbReference type="EC" id="3.2.1.22" evidence="3 7"/>
<evidence type="ECO:0000256" key="9">
    <source>
        <dbReference type="SAM" id="SignalP"/>
    </source>
</evidence>
<dbReference type="AlphaFoldDB" id="A0A0G4P5C7"/>
<reference evidence="10 11" key="1">
    <citation type="journal article" date="2014" name="Nat. Commun.">
        <title>Multiple recent horizontal transfers of a large genomic region in cheese making fungi.</title>
        <authorList>
            <person name="Cheeseman K."/>
            <person name="Ropars J."/>
            <person name="Renault P."/>
            <person name="Dupont J."/>
            <person name="Gouzy J."/>
            <person name="Branca A."/>
            <person name="Abraham A.L."/>
            <person name="Ceppi M."/>
            <person name="Conseiller E."/>
            <person name="Debuchy R."/>
            <person name="Malagnac F."/>
            <person name="Goarin A."/>
            <person name="Silar P."/>
            <person name="Lacoste S."/>
            <person name="Sallet E."/>
            <person name="Bensimon A."/>
            <person name="Giraud T."/>
            <person name="Brygoo Y."/>
        </authorList>
    </citation>
    <scope>NUCLEOTIDE SEQUENCE [LARGE SCALE GENOMIC DNA]</scope>
    <source>
        <strain evidence="11">FM 013</strain>
    </source>
</reference>
<keyword evidence="9" id="KW-0732">Signal</keyword>
<evidence type="ECO:0000313" key="10">
    <source>
        <dbReference type="EMBL" id="CRL21479.1"/>
    </source>
</evidence>
<dbReference type="PANTHER" id="PTHR11452">
    <property type="entry name" value="ALPHA-GALACTOSIDASE/ALPHA-N-ACETYLGALACTOSAMINIDASE"/>
    <property type="match status" value="1"/>
</dbReference>
<dbReference type="STRING" id="1429867.A0A0G4P5C7"/>
<comment type="similarity">
    <text evidence="2 7">Belongs to the glycosyl hydrolase 27 family.</text>
</comment>
<proteinExistence type="inferred from homology"/>
<protein>
    <recommendedName>
        <fullName evidence="3 7">Alpha-galactosidase</fullName>
        <ecNumber evidence="3 7">3.2.1.22</ecNumber>
    </recommendedName>
    <alternativeName>
        <fullName evidence="7">Melibiase</fullName>
    </alternativeName>
</protein>
<keyword evidence="11" id="KW-1185">Reference proteome</keyword>
<dbReference type="PRINTS" id="PR00740">
    <property type="entry name" value="GLHYDRLASE27"/>
</dbReference>
<dbReference type="Gene3D" id="3.20.20.70">
    <property type="entry name" value="Aldolase class I"/>
    <property type="match status" value="1"/>
</dbReference>